<evidence type="ECO:0000313" key="11">
    <source>
        <dbReference type="Proteomes" id="UP001630127"/>
    </source>
</evidence>
<dbReference type="InterPro" id="IPR036431">
    <property type="entry name" value="ARID_dom_sf"/>
</dbReference>
<evidence type="ECO:0000259" key="9">
    <source>
        <dbReference type="PROSITE" id="PS51011"/>
    </source>
</evidence>
<sequence>MVEVGGMKMAMTSSSITRSPLPLQARPFDYNRYPHRMATYEEVVASPQLFLVTLEKLHAAMGTKFMIPTVAGRDLDLHRLFVEVTSRGGIAKILQERKWKDIIGVFSFPSTATNASFVLRKYYFSLLLHYEQIYYFKAEGWTADASQNSSPTITPLPHELTEPMQSILVMQAATPQAQMAESAKLLPEACSAPSTGSEVHGVIDGRFESGYLITVKIGSGEFKGVLYQAALNHAPQNIVHQSSLQCQSTSGNKYRSSAVALGVARRRRRKKSEIKKRDPTHPKPNRSGYNFYFAEQHARLKPLYPGKDREISKMIGESWNKLQDSEKAIYQDKAVRDKERYRLEMEGYRERLRTGQILSCAMPIQPQALYSHVRTATDVDQMLQTKDASSSCMHEKATNSCSNGKNNLVLSTGQTAIYSTSVQQQSLRPDLNMVDVDKKVQTEDALNDSPENGSDQRNLEDHQTTEKDADIEGSCKADSEQGNASEEILAYEEATEMRKEAKIDGYEDKESSGDIAMEIGKNGLSIDEEVPAPIKGMISAPDEGNQVLPKEA</sequence>
<dbReference type="InterPro" id="IPR001606">
    <property type="entry name" value="ARID_dom"/>
</dbReference>
<keyword evidence="2 6" id="KW-0238">DNA-binding</keyword>
<feature type="domain" description="ARID" evidence="9">
    <location>
        <begin position="44"/>
        <end position="135"/>
    </location>
</feature>
<dbReference type="PROSITE" id="PS50118">
    <property type="entry name" value="HMG_BOX_2"/>
    <property type="match status" value="1"/>
</dbReference>
<dbReference type="PANTHER" id="PTHR46691">
    <property type="entry name" value="HIGH MOBILITY GROUP B PROTEIN 9"/>
    <property type="match status" value="1"/>
</dbReference>
<organism evidence="10 11">
    <name type="scientific">Cinchona calisaya</name>
    <dbReference type="NCBI Taxonomy" id="153742"/>
    <lineage>
        <taxon>Eukaryota</taxon>
        <taxon>Viridiplantae</taxon>
        <taxon>Streptophyta</taxon>
        <taxon>Embryophyta</taxon>
        <taxon>Tracheophyta</taxon>
        <taxon>Spermatophyta</taxon>
        <taxon>Magnoliopsida</taxon>
        <taxon>eudicotyledons</taxon>
        <taxon>Gunneridae</taxon>
        <taxon>Pentapetalae</taxon>
        <taxon>asterids</taxon>
        <taxon>lamiids</taxon>
        <taxon>Gentianales</taxon>
        <taxon>Rubiaceae</taxon>
        <taxon>Cinchonoideae</taxon>
        <taxon>Cinchoneae</taxon>
        <taxon>Cinchona</taxon>
    </lineage>
</organism>
<dbReference type="SMART" id="SM01014">
    <property type="entry name" value="ARID"/>
    <property type="match status" value="1"/>
</dbReference>
<evidence type="ECO:0000256" key="3">
    <source>
        <dbReference type="ARBA" id="ARBA00023163"/>
    </source>
</evidence>
<evidence type="ECO:0000313" key="10">
    <source>
        <dbReference type="EMBL" id="KAL3507335.1"/>
    </source>
</evidence>
<dbReference type="InterPro" id="IPR036910">
    <property type="entry name" value="HMG_box_dom_sf"/>
</dbReference>
<evidence type="ECO:0000256" key="1">
    <source>
        <dbReference type="ARBA" id="ARBA00023015"/>
    </source>
</evidence>
<protein>
    <recommendedName>
        <fullName evidence="12">High mobility group B protein 15-like</fullName>
    </recommendedName>
</protein>
<comment type="caution">
    <text evidence="10">The sequence shown here is derived from an EMBL/GenBank/DDBJ whole genome shotgun (WGS) entry which is preliminary data.</text>
</comment>
<dbReference type="GO" id="GO:0005634">
    <property type="term" value="C:nucleus"/>
    <property type="evidence" value="ECO:0007669"/>
    <property type="project" value="UniProtKB-UniRule"/>
</dbReference>
<keyword evidence="11" id="KW-1185">Reference proteome</keyword>
<evidence type="ECO:0000256" key="4">
    <source>
        <dbReference type="ARBA" id="ARBA00023242"/>
    </source>
</evidence>
<name>A0ABD2YIX0_9GENT</name>
<dbReference type="SMART" id="SM00501">
    <property type="entry name" value="BRIGHT"/>
    <property type="match status" value="1"/>
</dbReference>
<dbReference type="InterPro" id="IPR009071">
    <property type="entry name" value="HMG_box_dom"/>
</dbReference>
<keyword evidence="4 6" id="KW-0539">Nucleus</keyword>
<feature type="region of interest" description="Disordered" evidence="7">
    <location>
        <begin position="257"/>
        <end position="289"/>
    </location>
</feature>
<dbReference type="GO" id="GO:0003677">
    <property type="term" value="F:DNA binding"/>
    <property type="evidence" value="ECO:0007669"/>
    <property type="project" value="UniProtKB-UniRule"/>
</dbReference>
<gene>
    <name evidence="10" type="ORF">ACH5RR_032717</name>
</gene>
<evidence type="ECO:0008006" key="12">
    <source>
        <dbReference type="Google" id="ProtNLM"/>
    </source>
</evidence>
<dbReference type="PANTHER" id="PTHR46691:SF3">
    <property type="entry name" value="HIGH MOBILITY GROUP B PROTEIN 15"/>
    <property type="match status" value="1"/>
</dbReference>
<dbReference type="InterPro" id="IPR045303">
    <property type="entry name" value="ARID_HMGB9-like"/>
</dbReference>
<keyword evidence="1" id="KW-0805">Transcription regulation</keyword>
<evidence type="ECO:0000259" key="8">
    <source>
        <dbReference type="PROSITE" id="PS50118"/>
    </source>
</evidence>
<dbReference type="FunFam" id="1.10.30.10:FF:000055">
    <property type="entry name" value="High mobility group B protein 15"/>
    <property type="match status" value="1"/>
</dbReference>
<feature type="region of interest" description="Disordered" evidence="7">
    <location>
        <begin position="442"/>
        <end position="485"/>
    </location>
</feature>
<feature type="compositionally biased region" description="Basic and acidic residues" evidence="7">
    <location>
        <begin position="457"/>
        <end position="479"/>
    </location>
</feature>
<dbReference type="FunFam" id="1.10.150.60:FF:000022">
    <property type="entry name" value="High mobility group B protein 15"/>
    <property type="match status" value="1"/>
</dbReference>
<accession>A0ABD2YIX0</accession>
<evidence type="ECO:0000256" key="6">
    <source>
        <dbReference type="PROSITE-ProRule" id="PRU00267"/>
    </source>
</evidence>
<evidence type="ECO:0000256" key="2">
    <source>
        <dbReference type="ARBA" id="ARBA00023125"/>
    </source>
</evidence>
<keyword evidence="3" id="KW-0804">Transcription</keyword>
<dbReference type="EMBL" id="JBJUIK010000013">
    <property type="protein sequence ID" value="KAL3507335.1"/>
    <property type="molecule type" value="Genomic_DNA"/>
</dbReference>
<comment type="function">
    <text evidence="5">Binds preferentially DNA with A/T-rich content.</text>
</comment>
<dbReference type="Gene3D" id="1.10.30.10">
    <property type="entry name" value="High mobility group box domain"/>
    <property type="match status" value="1"/>
</dbReference>
<dbReference type="Pfam" id="PF00505">
    <property type="entry name" value="HMG_box"/>
    <property type="match status" value="1"/>
</dbReference>
<feature type="domain" description="HMG box" evidence="8">
    <location>
        <begin position="282"/>
        <end position="349"/>
    </location>
</feature>
<dbReference type="CDD" id="cd22009">
    <property type="entry name" value="HMG-box_AtHMGB9-like"/>
    <property type="match status" value="1"/>
</dbReference>
<proteinExistence type="predicted"/>
<feature type="compositionally biased region" description="Basic residues" evidence="7">
    <location>
        <begin position="264"/>
        <end position="274"/>
    </location>
</feature>
<dbReference type="PROSITE" id="PS51011">
    <property type="entry name" value="ARID"/>
    <property type="match status" value="1"/>
</dbReference>
<feature type="DNA-binding region" description="HMG box" evidence="6">
    <location>
        <begin position="282"/>
        <end position="349"/>
    </location>
</feature>
<dbReference type="SMART" id="SM00398">
    <property type="entry name" value="HMG"/>
    <property type="match status" value="1"/>
</dbReference>
<reference evidence="10 11" key="1">
    <citation type="submission" date="2024-11" db="EMBL/GenBank/DDBJ databases">
        <title>A near-complete genome assembly of Cinchona calisaya.</title>
        <authorList>
            <person name="Lian D.C."/>
            <person name="Zhao X.W."/>
            <person name="Wei L."/>
        </authorList>
    </citation>
    <scope>NUCLEOTIDE SEQUENCE [LARGE SCALE GENOMIC DNA]</scope>
    <source>
        <tissue evidence="10">Nenye</tissue>
    </source>
</reference>
<dbReference type="Proteomes" id="UP001630127">
    <property type="component" value="Unassembled WGS sequence"/>
</dbReference>
<dbReference type="AlphaFoldDB" id="A0ABD2YIX0"/>
<dbReference type="Pfam" id="PF01388">
    <property type="entry name" value="ARID"/>
    <property type="match status" value="1"/>
</dbReference>
<dbReference type="Gene3D" id="1.10.150.60">
    <property type="entry name" value="ARID DNA-binding domain"/>
    <property type="match status" value="1"/>
</dbReference>
<dbReference type="SUPFAM" id="SSF46774">
    <property type="entry name" value="ARID-like"/>
    <property type="match status" value="1"/>
</dbReference>
<dbReference type="CDD" id="cd16872">
    <property type="entry name" value="ARID_HMGB9-like"/>
    <property type="match status" value="1"/>
</dbReference>
<evidence type="ECO:0000256" key="7">
    <source>
        <dbReference type="SAM" id="MobiDB-lite"/>
    </source>
</evidence>
<dbReference type="SUPFAM" id="SSF47095">
    <property type="entry name" value="HMG-box"/>
    <property type="match status" value="1"/>
</dbReference>
<evidence type="ECO:0000256" key="5">
    <source>
        <dbReference type="ARBA" id="ARBA00054600"/>
    </source>
</evidence>